<reference evidence="1 2" key="1">
    <citation type="submission" date="2024-09" db="EMBL/GenBank/DDBJ databases">
        <authorList>
            <person name="Sun Q."/>
            <person name="Mori K."/>
        </authorList>
    </citation>
    <scope>NUCLEOTIDE SEQUENCE [LARGE SCALE GENOMIC DNA]</scope>
    <source>
        <strain evidence="1 2">JCM 4557</strain>
    </source>
</reference>
<protein>
    <submittedName>
        <fullName evidence="1">MarR family transcriptional regulator</fullName>
    </submittedName>
</protein>
<proteinExistence type="predicted"/>
<dbReference type="RefSeq" id="WP_394318320.1">
    <property type="nucleotide sequence ID" value="NZ_JBHMQV010000009.1"/>
</dbReference>
<evidence type="ECO:0000313" key="1">
    <source>
        <dbReference type="EMBL" id="MFC0844220.1"/>
    </source>
</evidence>
<evidence type="ECO:0000313" key="2">
    <source>
        <dbReference type="Proteomes" id="UP001589887"/>
    </source>
</evidence>
<sequence length="162" mass="17819">MTIKEYPQDKLAAQPIGFWSREAADLVIGGLRTALAEEDLTQPHWWSLNHIAGAPGHWTRATLTEKLTPYDDQDTDFDAVYADLASRGWIAEADATLTLTEEGEAGRLRARDRNAKVHARMRVGIDDAAYAATIDALRRIVANLGGDGDLPEYRDASTGGRR</sequence>
<name>A0ABV6TIB1_9ACTN</name>
<dbReference type="InterPro" id="IPR036388">
    <property type="entry name" value="WH-like_DNA-bd_sf"/>
</dbReference>
<accession>A0ABV6TIB1</accession>
<comment type="caution">
    <text evidence="1">The sequence shown here is derived from an EMBL/GenBank/DDBJ whole genome shotgun (WGS) entry which is preliminary data.</text>
</comment>
<dbReference type="EMBL" id="JBHMQV010000009">
    <property type="protein sequence ID" value="MFC0844220.1"/>
    <property type="molecule type" value="Genomic_DNA"/>
</dbReference>
<dbReference type="Proteomes" id="UP001589887">
    <property type="component" value="Unassembled WGS sequence"/>
</dbReference>
<dbReference type="SUPFAM" id="SSF46785">
    <property type="entry name" value="Winged helix' DNA-binding domain"/>
    <property type="match status" value="1"/>
</dbReference>
<dbReference type="InterPro" id="IPR036390">
    <property type="entry name" value="WH_DNA-bd_sf"/>
</dbReference>
<gene>
    <name evidence="1" type="ORF">ACFH04_10930</name>
</gene>
<dbReference type="Gene3D" id="1.10.10.10">
    <property type="entry name" value="Winged helix-like DNA-binding domain superfamily/Winged helix DNA-binding domain"/>
    <property type="match status" value="1"/>
</dbReference>
<keyword evidence="2" id="KW-1185">Reference proteome</keyword>
<organism evidence="1 2">
    <name type="scientific">Streptomyces noboritoensis</name>
    <dbReference type="NCBI Taxonomy" id="67337"/>
    <lineage>
        <taxon>Bacteria</taxon>
        <taxon>Bacillati</taxon>
        <taxon>Actinomycetota</taxon>
        <taxon>Actinomycetes</taxon>
        <taxon>Kitasatosporales</taxon>
        <taxon>Streptomycetaceae</taxon>
        <taxon>Streptomyces</taxon>
    </lineage>
</organism>